<evidence type="ECO:0000256" key="2">
    <source>
        <dbReference type="ARBA" id="ARBA00022801"/>
    </source>
</evidence>
<dbReference type="Gene3D" id="3.20.20.300">
    <property type="entry name" value="Glycoside hydrolase, family 3, N-terminal domain"/>
    <property type="match status" value="1"/>
</dbReference>
<dbReference type="PANTHER" id="PTHR42715:SF10">
    <property type="entry name" value="BETA-GLUCOSIDASE"/>
    <property type="match status" value="1"/>
</dbReference>
<proteinExistence type="inferred from homology"/>
<dbReference type="InterPro" id="IPR036962">
    <property type="entry name" value="Glyco_hydro_3_N_sf"/>
</dbReference>
<protein>
    <submittedName>
        <fullName evidence="5">Glycosyl hydrolase</fullName>
    </submittedName>
</protein>
<evidence type="ECO:0000256" key="3">
    <source>
        <dbReference type="SAM" id="SignalP"/>
    </source>
</evidence>
<dbReference type="GO" id="GO:0005975">
    <property type="term" value="P:carbohydrate metabolic process"/>
    <property type="evidence" value="ECO:0007669"/>
    <property type="project" value="InterPro"/>
</dbReference>
<evidence type="ECO:0000256" key="1">
    <source>
        <dbReference type="ARBA" id="ARBA00005336"/>
    </source>
</evidence>
<dbReference type="GO" id="GO:0008422">
    <property type="term" value="F:beta-glucosidase activity"/>
    <property type="evidence" value="ECO:0007669"/>
    <property type="project" value="UniProtKB-ARBA"/>
</dbReference>
<dbReference type="InterPro" id="IPR050288">
    <property type="entry name" value="Cellulose_deg_GH3"/>
</dbReference>
<feature type="domain" description="Fibronectin type III-like" evidence="4">
    <location>
        <begin position="671"/>
        <end position="742"/>
    </location>
</feature>
<feature type="chain" id="PRO_5037461589" evidence="3">
    <location>
        <begin position="27"/>
        <end position="777"/>
    </location>
</feature>
<dbReference type="Proteomes" id="UP000679179">
    <property type="component" value="Unassembled WGS sequence"/>
</dbReference>
<dbReference type="InterPro" id="IPR026891">
    <property type="entry name" value="Fn3-like"/>
</dbReference>
<dbReference type="InterPro" id="IPR001764">
    <property type="entry name" value="Glyco_hydro_3_N"/>
</dbReference>
<dbReference type="SUPFAM" id="SSF52279">
    <property type="entry name" value="Beta-D-glucan exohydrolase, C-terminal domain"/>
    <property type="match status" value="1"/>
</dbReference>
<dbReference type="FunFam" id="2.60.40.10:FF:000495">
    <property type="entry name" value="Periplasmic beta-glucosidase"/>
    <property type="match status" value="1"/>
</dbReference>
<dbReference type="SUPFAM" id="SSF51445">
    <property type="entry name" value="(Trans)glycosidases"/>
    <property type="match status" value="1"/>
</dbReference>
<name>A0A919VML9_9CLOT</name>
<dbReference type="RefSeq" id="WP_246503527.1">
    <property type="nucleotide sequence ID" value="NZ_BOPZ01000021.1"/>
</dbReference>
<feature type="signal peptide" evidence="3">
    <location>
        <begin position="1"/>
        <end position="26"/>
    </location>
</feature>
<organism evidence="5 6">
    <name type="scientific">Clostridium polyendosporum</name>
    <dbReference type="NCBI Taxonomy" id="69208"/>
    <lineage>
        <taxon>Bacteria</taxon>
        <taxon>Bacillati</taxon>
        <taxon>Bacillota</taxon>
        <taxon>Clostridia</taxon>
        <taxon>Eubacteriales</taxon>
        <taxon>Clostridiaceae</taxon>
        <taxon>Clostridium</taxon>
    </lineage>
</organism>
<dbReference type="InterPro" id="IPR017853">
    <property type="entry name" value="GH"/>
</dbReference>
<dbReference type="InterPro" id="IPR013783">
    <property type="entry name" value="Ig-like_fold"/>
</dbReference>
<evidence type="ECO:0000259" key="4">
    <source>
        <dbReference type="SMART" id="SM01217"/>
    </source>
</evidence>
<dbReference type="PANTHER" id="PTHR42715">
    <property type="entry name" value="BETA-GLUCOSIDASE"/>
    <property type="match status" value="1"/>
</dbReference>
<dbReference type="SMART" id="SM01217">
    <property type="entry name" value="Fn3_like"/>
    <property type="match status" value="1"/>
</dbReference>
<keyword evidence="3" id="KW-0732">Signal</keyword>
<keyword evidence="6" id="KW-1185">Reference proteome</keyword>
<dbReference type="Pfam" id="PF14310">
    <property type="entry name" value="Fn3-like"/>
    <property type="match status" value="1"/>
</dbReference>
<comment type="similarity">
    <text evidence="1">Belongs to the glycosyl hydrolase 3 family.</text>
</comment>
<evidence type="ECO:0000313" key="6">
    <source>
        <dbReference type="Proteomes" id="UP000679179"/>
    </source>
</evidence>
<dbReference type="PRINTS" id="PR00133">
    <property type="entry name" value="GLHYDRLASE3"/>
</dbReference>
<gene>
    <name evidence="5" type="ORF">CPJCM30710_23840</name>
</gene>
<dbReference type="Pfam" id="PF00933">
    <property type="entry name" value="Glyco_hydro_3"/>
    <property type="match status" value="1"/>
</dbReference>
<keyword evidence="2 5" id="KW-0378">Hydrolase</keyword>
<dbReference type="EMBL" id="BOPZ01000021">
    <property type="protein sequence ID" value="GIM29718.1"/>
    <property type="molecule type" value="Genomic_DNA"/>
</dbReference>
<dbReference type="Gene3D" id="2.60.40.10">
    <property type="entry name" value="Immunoglobulins"/>
    <property type="match status" value="1"/>
</dbReference>
<dbReference type="Gene3D" id="3.40.50.1700">
    <property type="entry name" value="Glycoside hydrolase family 3 C-terminal domain"/>
    <property type="match status" value="1"/>
</dbReference>
<dbReference type="Pfam" id="PF01915">
    <property type="entry name" value="Glyco_hydro_3_C"/>
    <property type="match status" value="1"/>
</dbReference>
<dbReference type="InterPro" id="IPR002772">
    <property type="entry name" value="Glyco_hydro_3_C"/>
</dbReference>
<reference evidence="5" key="1">
    <citation type="submission" date="2021-03" db="EMBL/GenBank/DDBJ databases">
        <title>Taxonomic study of Clostridium polyendosporum from meadow-gley soil under rice.</title>
        <authorList>
            <person name="Kobayashi H."/>
            <person name="Tanizawa Y."/>
            <person name="Yagura M."/>
        </authorList>
    </citation>
    <scope>NUCLEOTIDE SEQUENCE</scope>
    <source>
        <strain evidence="5">JCM 30710</strain>
    </source>
</reference>
<dbReference type="AlphaFoldDB" id="A0A919VML9"/>
<dbReference type="InterPro" id="IPR036881">
    <property type="entry name" value="Glyco_hydro_3_C_sf"/>
</dbReference>
<comment type="caution">
    <text evidence="5">The sequence shown here is derived from an EMBL/GenBank/DDBJ whole genome shotgun (WGS) entry which is preliminary data.</text>
</comment>
<sequence>MKKLKLILPLVLVSTMIFSSSTISYAAKKNSAETPKLVDEASIDSVISAMTLEEKAHFVVGTGMDVSRVPGAAGATYAIPRLGIPSIIVVDGPAGVRIIPTRPGDPNKYYATAFPISTLIASTWNTTSAKTVGNAMGQEVKEYGIDILLTPALNIQRNPLGGRNFEYYSEDPLVSGEMTTAVVDGVQSNGVGAAIKHFAANNQETNRIFIDTIVSQRALREIYLKGFEFAVKKAQPWSVMSSYNKINGTYTSESKGLLTDILRGEWGFKGFVMTDWWIFEKAPVPVTQMKAQNDLIMPGGTLTSNVIEQPNIIITAVKNGTLDEKVLDRNIRNILRIIVKTPTFNGYKYSNKPDLAKNAQISRQVATEGMVLLKNDGFTLPLNKGASIGLFGNTQIETIKGGTGSGDVNSGHIISIADGLQATGFKLHQGLLNNYSAYISQLREKEQYKPYVSLLGKVIPPIPERPITISEINTAVSGTDVGIIVIGRISGEFADRKNEKGDFLLTDLEQNIISEISNRYHAAGKKVAVILNIGGPIEVASWRDKVDGILLAWQPGQEAGYAIADILSGAVNPSGKLATTFPMTYSNVSSAANFPGTPPQNPTKVVYAEDIYVGYRYNTTFNIKPAYEFGYGLSYTTFEYSDVILKKDNVDKNKITILTTVKNTGKVAGKEAVQGYISAPKGKLKKLKLELKAFRKTKDLQPDEKEILKFELDIKDMASFDETLSAWVVEKGTYEVKIGASSENIKGTASFTIDEDIIVEKVKNVLTPQISISNLSK</sequence>
<accession>A0A919VML9</accession>
<evidence type="ECO:0000313" key="5">
    <source>
        <dbReference type="EMBL" id="GIM29718.1"/>
    </source>
</evidence>